<accession>A0ABS8W2D2</accession>
<evidence type="ECO:0000256" key="1">
    <source>
        <dbReference type="SAM" id="Phobius"/>
    </source>
</evidence>
<dbReference type="InterPro" id="IPR018674">
    <property type="entry name" value="DUF2142_membrane"/>
</dbReference>
<dbReference type="RefSeq" id="WP_232879043.1">
    <property type="nucleotide sequence ID" value="NZ_JAJSOJ010000074.1"/>
</dbReference>
<organism evidence="2 3">
    <name type="scientific">Acetobacter sicerae</name>
    <dbReference type="NCBI Taxonomy" id="85325"/>
    <lineage>
        <taxon>Bacteria</taxon>
        <taxon>Pseudomonadati</taxon>
        <taxon>Pseudomonadota</taxon>
        <taxon>Alphaproteobacteria</taxon>
        <taxon>Acetobacterales</taxon>
        <taxon>Acetobacteraceae</taxon>
        <taxon>Acetobacter</taxon>
    </lineage>
</organism>
<feature type="transmembrane region" description="Helical" evidence="1">
    <location>
        <begin position="427"/>
        <end position="451"/>
    </location>
</feature>
<feature type="transmembrane region" description="Helical" evidence="1">
    <location>
        <begin position="138"/>
        <end position="157"/>
    </location>
</feature>
<dbReference type="Proteomes" id="UP001521074">
    <property type="component" value="Unassembled WGS sequence"/>
</dbReference>
<protein>
    <submittedName>
        <fullName evidence="2">DUF2142 domain-containing protein</fullName>
    </submittedName>
</protein>
<keyword evidence="1" id="KW-0472">Membrane</keyword>
<gene>
    <name evidence="2" type="ORF">LWC05_16075</name>
</gene>
<reference evidence="2 3" key="1">
    <citation type="submission" date="2021-12" db="EMBL/GenBank/DDBJ databases">
        <title>Genome sequence of Acetobacter sicerae DmPark20a_162.</title>
        <authorList>
            <person name="Chaston J.M."/>
        </authorList>
    </citation>
    <scope>NUCLEOTIDE SEQUENCE [LARGE SCALE GENOMIC DNA]</scope>
    <source>
        <strain evidence="2 3">DmPark20a_162</strain>
    </source>
</reference>
<feature type="transmembrane region" description="Helical" evidence="1">
    <location>
        <begin position="247"/>
        <end position="268"/>
    </location>
</feature>
<feature type="transmembrane region" description="Helical" evidence="1">
    <location>
        <begin position="186"/>
        <end position="202"/>
    </location>
</feature>
<keyword evidence="1" id="KW-0812">Transmembrane</keyword>
<feature type="transmembrane region" description="Helical" evidence="1">
    <location>
        <begin position="214"/>
        <end position="240"/>
    </location>
</feature>
<proteinExistence type="predicted"/>
<feature type="transmembrane region" description="Helical" evidence="1">
    <location>
        <begin position="108"/>
        <end position="126"/>
    </location>
</feature>
<sequence>MVRKSFFFPLAYILFALVAVSASILLTPPGQVVDEMPHFARAAFLAEGGVVGHRLSPVASGGLLPCNFNLVYLDFERPPSKRIEPGQPNTFTDRPWNEELCFVGFPNTVIYAPFTYIPAALTIWGVRHTHMTIIQTSYAVRIMNGFISVLLCAAGIALARRGVLFLTAIASMPMTIALAGSCSQDGILIGLAVLVAGILTRLDRFTGISLKNWVFLSIFFAIFAVSKPPLLMCSMIPAVFMLRKNKLMALLPAILGLISVMAWSRIAIKPVKIQFLPDMGVSDGEQIHWIMTHVLSVPALIFHTVEKNFFGYIEGGIGVLGWLDVPLPYFYYYITSFLFFCIFIISFFPFPNRKVVPQEKIVSITTLLCTLAASCLVFLALYVIWTKVGASVVDGVQGRYFLPIVPFLALMFPELKQLVPTTPSSTLNRIVIIGFGAYWIVDALTIMNVLYARYW</sequence>
<keyword evidence="1" id="KW-1133">Transmembrane helix</keyword>
<feature type="transmembrane region" description="Helical" evidence="1">
    <location>
        <begin position="397"/>
        <end position="415"/>
    </location>
</feature>
<feature type="transmembrane region" description="Helical" evidence="1">
    <location>
        <begin position="330"/>
        <end position="350"/>
    </location>
</feature>
<dbReference type="Pfam" id="PF09913">
    <property type="entry name" value="DUF2142"/>
    <property type="match status" value="1"/>
</dbReference>
<evidence type="ECO:0000313" key="3">
    <source>
        <dbReference type="Proteomes" id="UP001521074"/>
    </source>
</evidence>
<name>A0ABS8W2D2_9PROT</name>
<evidence type="ECO:0000313" key="2">
    <source>
        <dbReference type="EMBL" id="MCE0745392.1"/>
    </source>
</evidence>
<feature type="transmembrane region" description="Helical" evidence="1">
    <location>
        <begin position="362"/>
        <end position="385"/>
    </location>
</feature>
<keyword evidence="3" id="KW-1185">Reference proteome</keyword>
<dbReference type="EMBL" id="JAJSOJ010000074">
    <property type="protein sequence ID" value="MCE0745392.1"/>
    <property type="molecule type" value="Genomic_DNA"/>
</dbReference>
<comment type="caution">
    <text evidence="2">The sequence shown here is derived from an EMBL/GenBank/DDBJ whole genome shotgun (WGS) entry which is preliminary data.</text>
</comment>